<dbReference type="GeneID" id="57775533"/>
<keyword evidence="2 5" id="KW-0805">Transcription regulation</keyword>
<comment type="function">
    <text evidence="5">Negative regulator of class I heat shock genes (grpE-dnaK-dnaJ and groELS operons). Prevents heat-shock induction of these operons.</text>
</comment>
<gene>
    <name evidence="5 8" type="primary">hrcA</name>
    <name evidence="7" type="ORF">A6768_01655</name>
    <name evidence="8" type="ORF">AX777_10415</name>
</gene>
<comment type="similarity">
    <text evidence="5">Belongs to the HrcA family.</text>
</comment>
<evidence type="ECO:0000256" key="2">
    <source>
        <dbReference type="ARBA" id="ARBA00023015"/>
    </source>
</evidence>
<dbReference type="EMBL" id="CP023741">
    <property type="protein sequence ID" value="ATI78825.1"/>
    <property type="molecule type" value="Genomic_DNA"/>
</dbReference>
<dbReference type="SUPFAM" id="SSF55781">
    <property type="entry name" value="GAF domain-like"/>
    <property type="match status" value="1"/>
</dbReference>
<evidence type="ECO:0000256" key="4">
    <source>
        <dbReference type="ARBA" id="ARBA00023163"/>
    </source>
</evidence>
<evidence type="ECO:0000259" key="6">
    <source>
        <dbReference type="Pfam" id="PF01628"/>
    </source>
</evidence>
<organism evidence="8 9">
    <name type="scientific">Sphingobium yanoikuyae</name>
    <name type="common">Sphingomonas yanoikuyae</name>
    <dbReference type="NCBI Taxonomy" id="13690"/>
    <lineage>
        <taxon>Bacteria</taxon>
        <taxon>Pseudomonadati</taxon>
        <taxon>Pseudomonadota</taxon>
        <taxon>Alphaproteobacteria</taxon>
        <taxon>Sphingomonadales</taxon>
        <taxon>Sphingomonadaceae</taxon>
        <taxon>Sphingobium</taxon>
    </lineage>
</organism>
<dbReference type="InterPro" id="IPR021153">
    <property type="entry name" value="HrcA_C"/>
</dbReference>
<evidence type="ECO:0000256" key="1">
    <source>
        <dbReference type="ARBA" id="ARBA00022491"/>
    </source>
</evidence>
<dbReference type="PIRSF" id="PIRSF005485">
    <property type="entry name" value="HrcA"/>
    <property type="match status" value="1"/>
</dbReference>
<dbReference type="OrthoDB" id="9783139at2"/>
<reference evidence="7 10" key="2">
    <citation type="submission" date="2017-10" db="EMBL/GenBank/DDBJ databases">
        <title>Sphingobium yanoikuyae S72.</title>
        <authorList>
            <person name="Sanchez E."/>
            <person name="Bustos P."/>
            <person name="Mendoza P."/>
            <person name="Guo X."/>
            <person name="Mendoza A."/>
        </authorList>
    </citation>
    <scope>NUCLEOTIDE SEQUENCE [LARGE SCALE GENOMIC DNA]</scope>
    <source>
        <strain evidence="7 10">S72</strain>
    </source>
</reference>
<dbReference type="RefSeq" id="WP_004210938.1">
    <property type="nucleotide sequence ID" value="NZ_CP023741.1"/>
</dbReference>
<dbReference type="AlphaFoldDB" id="A0A177JPE4"/>
<evidence type="ECO:0000256" key="5">
    <source>
        <dbReference type="HAMAP-Rule" id="MF_00081"/>
    </source>
</evidence>
<dbReference type="GO" id="GO:0003677">
    <property type="term" value="F:DNA binding"/>
    <property type="evidence" value="ECO:0007669"/>
    <property type="project" value="InterPro"/>
</dbReference>
<dbReference type="Proteomes" id="UP000219422">
    <property type="component" value="Chromosome"/>
</dbReference>
<accession>A0A177JPE4</accession>
<dbReference type="KEGG" id="sya:A6768_01655"/>
<dbReference type="Proteomes" id="UP000077262">
    <property type="component" value="Unassembled WGS sequence"/>
</dbReference>
<dbReference type="EMBL" id="LSTR01000035">
    <property type="protein sequence ID" value="OAH43239.1"/>
    <property type="molecule type" value="Genomic_DNA"/>
</dbReference>
<dbReference type="NCBIfam" id="TIGR00331">
    <property type="entry name" value="hrcA"/>
    <property type="match status" value="1"/>
</dbReference>
<dbReference type="Pfam" id="PF01628">
    <property type="entry name" value="HrcA"/>
    <property type="match status" value="1"/>
</dbReference>
<keyword evidence="4 5" id="KW-0804">Transcription</keyword>
<dbReference type="InterPro" id="IPR036388">
    <property type="entry name" value="WH-like_DNA-bd_sf"/>
</dbReference>
<dbReference type="Gene3D" id="1.10.10.10">
    <property type="entry name" value="Winged helix-like DNA-binding domain superfamily/Winged helix DNA-binding domain"/>
    <property type="match status" value="1"/>
</dbReference>
<evidence type="ECO:0000256" key="3">
    <source>
        <dbReference type="ARBA" id="ARBA00023016"/>
    </source>
</evidence>
<dbReference type="HAMAP" id="MF_00081">
    <property type="entry name" value="HrcA"/>
    <property type="match status" value="1"/>
</dbReference>
<dbReference type="PANTHER" id="PTHR34824:SF1">
    <property type="entry name" value="HEAT-INDUCIBLE TRANSCRIPTION REPRESSOR HRCA"/>
    <property type="match status" value="1"/>
</dbReference>
<keyword evidence="3 5" id="KW-0346">Stress response</keyword>
<evidence type="ECO:0000313" key="8">
    <source>
        <dbReference type="EMBL" id="OAH43239.1"/>
    </source>
</evidence>
<dbReference type="InterPro" id="IPR036390">
    <property type="entry name" value="WH_DNA-bd_sf"/>
</dbReference>
<keyword evidence="1 5" id="KW-0678">Repressor</keyword>
<reference evidence="8 9" key="1">
    <citation type="submission" date="2016-02" db="EMBL/GenBank/DDBJ databases">
        <authorList>
            <person name="Wen L."/>
            <person name="He K."/>
            <person name="Yang H."/>
        </authorList>
    </citation>
    <scope>NUCLEOTIDE SEQUENCE [LARGE SCALE GENOMIC DNA]</scope>
    <source>
        <strain evidence="8 9">CD09_2</strain>
    </source>
</reference>
<feature type="domain" description="Heat-inducible transcription repressor HrcA C-terminal" evidence="6">
    <location>
        <begin position="115"/>
        <end position="337"/>
    </location>
</feature>
<dbReference type="InterPro" id="IPR029016">
    <property type="entry name" value="GAF-like_dom_sf"/>
</dbReference>
<protein>
    <recommendedName>
        <fullName evidence="5">Heat-inducible transcription repressor HrcA</fullName>
    </recommendedName>
</protein>
<evidence type="ECO:0000313" key="9">
    <source>
        <dbReference type="Proteomes" id="UP000077262"/>
    </source>
</evidence>
<evidence type="ECO:0000313" key="10">
    <source>
        <dbReference type="Proteomes" id="UP000219422"/>
    </source>
</evidence>
<dbReference type="SUPFAM" id="SSF46785">
    <property type="entry name" value="Winged helix' DNA-binding domain"/>
    <property type="match status" value="1"/>
</dbReference>
<dbReference type="GO" id="GO:0045892">
    <property type="term" value="P:negative regulation of DNA-templated transcription"/>
    <property type="evidence" value="ECO:0007669"/>
    <property type="project" value="UniProtKB-UniRule"/>
</dbReference>
<proteinExistence type="inferred from homology"/>
<name>A0A177JPE4_SPHYA</name>
<evidence type="ECO:0000313" key="7">
    <source>
        <dbReference type="EMBL" id="ATI78825.1"/>
    </source>
</evidence>
<dbReference type="Gene3D" id="3.30.450.40">
    <property type="match status" value="1"/>
</dbReference>
<sequence length="352" mass="37460">MAATASIAELNDRARDVFRMVVDSYLGTGLPVGSRTISKMGLSLSAASIRNVMQDLEELGLLAAPHTSAGRMPTETGLRLFVDGMMQAAEPSVEERRAIEAGLAEVGLAEGGPIEEALSAATATLSGLSACAGIVMVPRREPVLRQFGFVPLNDRQALAVLVGQDGSIENRVLDLPRGVTPSMLNEAANFMSARFGGLTLRQAGDLLAREMEQERSTLEGAARELVTRGIAIWSHDADDRPVLIVRGQAHLIDDGTAADLDRVRQLLEQLEGKQEISRLLESALAGSATKIFIGSENKLFSLSGSSVIAAPYRGGDGRVVGVVGVIGPTRLNYARVIPMVDFTAQTLSRLMR</sequence>
<dbReference type="PANTHER" id="PTHR34824">
    <property type="entry name" value="HEAT-INDUCIBLE TRANSCRIPTION REPRESSOR HRCA"/>
    <property type="match status" value="1"/>
</dbReference>
<dbReference type="InterPro" id="IPR002571">
    <property type="entry name" value="HrcA"/>
</dbReference>